<keyword evidence="2" id="KW-1185">Reference proteome</keyword>
<sequence>MTEIDDCFAQCRSLLTEQRAALVKTRDDALATAERASKTLAKLDRALTGLSTGSKRSTDAAPRAKRACSNRPEVLATIHAALGAGPLDAATLKTRVTQRLRDEGRNLSMFAKLFESCLADPTLACNDQGVYRLPGAAGWKAKGPAAETLL</sequence>
<comment type="caution">
    <text evidence="1">The sequence shown here is derived from an EMBL/GenBank/DDBJ whole genome shotgun (WGS) entry which is preliminary data.</text>
</comment>
<dbReference type="Proteomes" id="UP000317421">
    <property type="component" value="Unassembled WGS sequence"/>
</dbReference>
<dbReference type="OrthoDB" id="9852889at2"/>
<reference evidence="1 2" key="1">
    <citation type="submission" date="2019-02" db="EMBL/GenBank/DDBJ databases">
        <title>Deep-cultivation of Planctomycetes and their phenomic and genomic characterization uncovers novel biology.</title>
        <authorList>
            <person name="Wiegand S."/>
            <person name="Jogler M."/>
            <person name="Boedeker C."/>
            <person name="Pinto D."/>
            <person name="Vollmers J."/>
            <person name="Rivas-Marin E."/>
            <person name="Kohn T."/>
            <person name="Peeters S.H."/>
            <person name="Heuer A."/>
            <person name="Rast P."/>
            <person name="Oberbeckmann S."/>
            <person name="Bunk B."/>
            <person name="Jeske O."/>
            <person name="Meyerdierks A."/>
            <person name="Storesund J.E."/>
            <person name="Kallscheuer N."/>
            <person name="Luecker S."/>
            <person name="Lage O.M."/>
            <person name="Pohl T."/>
            <person name="Merkel B.J."/>
            <person name="Hornburger P."/>
            <person name="Mueller R.-W."/>
            <person name="Bruemmer F."/>
            <person name="Labrenz M."/>
            <person name="Spormann A.M."/>
            <person name="Op Den Camp H."/>
            <person name="Overmann J."/>
            <person name="Amann R."/>
            <person name="Jetten M.S.M."/>
            <person name="Mascher T."/>
            <person name="Medema M.H."/>
            <person name="Devos D.P."/>
            <person name="Kaster A.-K."/>
            <person name="Ovreas L."/>
            <person name="Rohde M."/>
            <person name="Galperin M.Y."/>
            <person name="Jogler C."/>
        </authorList>
    </citation>
    <scope>NUCLEOTIDE SEQUENCE [LARGE SCALE GENOMIC DNA]</scope>
    <source>
        <strain evidence="1 2">Pla108</strain>
    </source>
</reference>
<organism evidence="1 2">
    <name type="scientific">Botrimarina colliarenosi</name>
    <dbReference type="NCBI Taxonomy" id="2528001"/>
    <lineage>
        <taxon>Bacteria</taxon>
        <taxon>Pseudomonadati</taxon>
        <taxon>Planctomycetota</taxon>
        <taxon>Planctomycetia</taxon>
        <taxon>Pirellulales</taxon>
        <taxon>Lacipirellulaceae</taxon>
        <taxon>Botrimarina</taxon>
    </lineage>
</organism>
<dbReference type="RefSeq" id="WP_146445405.1">
    <property type="nucleotide sequence ID" value="NZ_SJPR01000003.1"/>
</dbReference>
<evidence type="ECO:0000313" key="2">
    <source>
        <dbReference type="Proteomes" id="UP000317421"/>
    </source>
</evidence>
<proteinExistence type="predicted"/>
<evidence type="ECO:0000313" key="1">
    <source>
        <dbReference type="EMBL" id="TWT96904.1"/>
    </source>
</evidence>
<dbReference type="EMBL" id="SJPR01000003">
    <property type="protein sequence ID" value="TWT96904.1"/>
    <property type="molecule type" value="Genomic_DNA"/>
</dbReference>
<dbReference type="AlphaFoldDB" id="A0A5C6AA56"/>
<gene>
    <name evidence="1" type="ORF">Pla108_26800</name>
</gene>
<name>A0A5C6AA56_9BACT</name>
<accession>A0A5C6AA56</accession>
<protein>
    <submittedName>
        <fullName evidence="1">Uncharacterized protein</fullName>
    </submittedName>
</protein>